<dbReference type="Gene3D" id="6.10.280.30">
    <property type="match status" value="1"/>
</dbReference>
<reference evidence="3" key="2">
    <citation type="submission" date="2025-08" db="UniProtKB">
        <authorList>
            <consortium name="RefSeq"/>
        </authorList>
    </citation>
    <scope>IDENTIFICATION</scope>
</reference>
<reference evidence="2" key="1">
    <citation type="submission" date="2025-05" db="UniProtKB">
        <authorList>
            <consortium name="RefSeq"/>
        </authorList>
    </citation>
    <scope>NUCLEOTIDE SEQUENCE [LARGE SCALE GENOMIC DNA]</scope>
</reference>
<dbReference type="GeneID" id="100214498"/>
<proteinExistence type="predicted"/>
<dbReference type="InterPro" id="IPR000956">
    <property type="entry name" value="Stathmin_fam"/>
</dbReference>
<dbReference type="Pfam" id="PF00836">
    <property type="entry name" value="Stathmin"/>
    <property type="match status" value="1"/>
</dbReference>
<dbReference type="InterPro" id="IPR036002">
    <property type="entry name" value="Stathmin_sf"/>
</dbReference>
<sequence length="245" mass="28583">MATMAPVTPLQLSTAHVQESPNGLAFDILLKEPVSSKVMPAYSPTPLSTPEILEKLRSAEERKKHILDEKKQRQTTHDKLQHMKRTVLEFNEHHQKQASDKVQKKFLTAEELLTQQRKEMEEKQKIREMRAIEVKKLHEENLELKRYQAELKLSQLKLAEENREAAMKIIVDKARQDLIKGEMLRAENQKKLEEKLEELDERVKLSLTEAEEKRMSHLTEIKEKCGKHVDEAKRRAALKEGARQT</sequence>
<accession>A0ABM4B510</accession>
<evidence type="ECO:0000313" key="2">
    <source>
        <dbReference type="Proteomes" id="UP001652625"/>
    </source>
</evidence>
<dbReference type="Proteomes" id="UP001652625">
    <property type="component" value="Chromosome 01"/>
</dbReference>
<dbReference type="SUPFAM" id="SSF101494">
    <property type="entry name" value="Stathmin"/>
    <property type="match status" value="1"/>
</dbReference>
<keyword evidence="2" id="KW-1185">Reference proteome</keyword>
<gene>
    <name evidence="3" type="primary">LOC100214498</name>
</gene>
<name>A0ABM4B510_HYDVU</name>
<keyword evidence="1" id="KW-0175">Coiled coil</keyword>
<evidence type="ECO:0000313" key="3">
    <source>
        <dbReference type="RefSeq" id="XP_065643936.1"/>
    </source>
</evidence>
<organism evidence="2 3">
    <name type="scientific">Hydra vulgaris</name>
    <name type="common">Hydra</name>
    <name type="synonym">Hydra attenuata</name>
    <dbReference type="NCBI Taxonomy" id="6087"/>
    <lineage>
        <taxon>Eukaryota</taxon>
        <taxon>Metazoa</taxon>
        <taxon>Cnidaria</taxon>
        <taxon>Hydrozoa</taxon>
        <taxon>Hydroidolina</taxon>
        <taxon>Anthoathecata</taxon>
        <taxon>Aplanulata</taxon>
        <taxon>Hydridae</taxon>
        <taxon>Hydra</taxon>
    </lineage>
</organism>
<feature type="coiled-coil region" evidence="1">
    <location>
        <begin position="137"/>
        <end position="164"/>
    </location>
</feature>
<protein>
    <submittedName>
        <fullName evidence="3">TBC1 domain family member 31</fullName>
    </submittedName>
</protein>
<evidence type="ECO:0000256" key="1">
    <source>
        <dbReference type="SAM" id="Coils"/>
    </source>
</evidence>
<dbReference type="RefSeq" id="XP_065643936.1">
    <property type="nucleotide sequence ID" value="XM_065787864.1"/>
</dbReference>